<dbReference type="AlphaFoldDB" id="A0A445MYY3"/>
<dbReference type="EMBL" id="OJIN01000172">
    <property type="protein sequence ID" value="SPD74724.1"/>
    <property type="molecule type" value="Genomic_DNA"/>
</dbReference>
<protein>
    <submittedName>
        <fullName evidence="1">Uncharacterized protein</fullName>
    </submittedName>
</protein>
<proteinExistence type="predicted"/>
<organism evidence="1">
    <name type="scientific">uncultured Desulfobacterium sp</name>
    <dbReference type="NCBI Taxonomy" id="201089"/>
    <lineage>
        <taxon>Bacteria</taxon>
        <taxon>Pseudomonadati</taxon>
        <taxon>Thermodesulfobacteriota</taxon>
        <taxon>Desulfobacteria</taxon>
        <taxon>Desulfobacterales</taxon>
        <taxon>Desulfobacteriaceae</taxon>
        <taxon>Desulfobacterium</taxon>
        <taxon>environmental samples</taxon>
    </lineage>
</organism>
<sequence length="65" mass="7441">MIQIISYVQVYGSYRRVECSKNTDTMYTGVLDVASAAQNIMKMYITSVLYWKIQQVLIIIAGEVE</sequence>
<accession>A0A445MYY3</accession>
<evidence type="ECO:0000313" key="1">
    <source>
        <dbReference type="EMBL" id="SPD74724.1"/>
    </source>
</evidence>
<name>A0A445MYY3_9BACT</name>
<reference evidence="1" key="1">
    <citation type="submission" date="2018-01" db="EMBL/GenBank/DDBJ databases">
        <authorList>
            <person name="Regsiter A."/>
            <person name="William W."/>
        </authorList>
    </citation>
    <scope>NUCLEOTIDE SEQUENCE</scope>
    <source>
        <strain evidence="1">TRIP AH-1</strain>
    </source>
</reference>
<gene>
    <name evidence="1" type="ORF">PITCH_A310002</name>
</gene>